<dbReference type="RefSeq" id="WP_037777998.1">
    <property type="nucleotide sequence ID" value="NZ_JAUSWC010000021.1"/>
</dbReference>
<comment type="caution">
    <text evidence="1">The sequence shown here is derived from an EMBL/GenBank/DDBJ whole genome shotgun (WGS) entry which is preliminary data.</text>
</comment>
<sequence>MTESATPYMSQPRITVLGVQPGDPPFRIVEIDGQVVGEARSITDVLQAAAAYGIKVHDLDDPDTVRWVGGDKFTWSSRQAPRVREEQKEKP</sequence>
<dbReference type="EMBL" id="JAUSWC010000021">
    <property type="protein sequence ID" value="MDQ0490431.1"/>
    <property type="molecule type" value="Genomic_DNA"/>
</dbReference>
<keyword evidence="2" id="KW-1185">Reference proteome</keyword>
<dbReference type="Proteomes" id="UP001236795">
    <property type="component" value="Unassembled WGS sequence"/>
</dbReference>
<evidence type="ECO:0000313" key="2">
    <source>
        <dbReference type="Proteomes" id="UP001236795"/>
    </source>
</evidence>
<proteinExistence type="predicted"/>
<evidence type="ECO:0000313" key="1">
    <source>
        <dbReference type="EMBL" id="MDQ0490431.1"/>
    </source>
</evidence>
<accession>A0ABU0KLY0</accession>
<gene>
    <name evidence="1" type="ORF">QO019_005314</name>
</gene>
<protein>
    <submittedName>
        <fullName evidence="1">Uncharacterized protein</fullName>
    </submittedName>
</protein>
<reference evidence="1 2" key="1">
    <citation type="submission" date="2023-07" db="EMBL/GenBank/DDBJ databases">
        <title>Genomic Encyclopedia of Type Strains, Phase IV (KMG-IV): sequencing the most valuable type-strain genomes for metagenomic binning, comparative biology and taxonomic classification.</title>
        <authorList>
            <person name="Goeker M."/>
        </authorList>
    </citation>
    <scope>NUCLEOTIDE SEQUENCE [LARGE SCALE GENOMIC DNA]</scope>
    <source>
        <strain evidence="1 2">DSM 40573</strain>
    </source>
</reference>
<organism evidence="1 2">
    <name type="scientific">Streptomyces thermodiastaticus</name>
    <dbReference type="NCBI Taxonomy" id="44061"/>
    <lineage>
        <taxon>Bacteria</taxon>
        <taxon>Bacillati</taxon>
        <taxon>Actinomycetota</taxon>
        <taxon>Actinomycetes</taxon>
        <taxon>Kitasatosporales</taxon>
        <taxon>Streptomycetaceae</taxon>
        <taxon>Streptomyces</taxon>
    </lineage>
</organism>
<name>A0ABU0KLY0_9ACTN</name>